<dbReference type="InterPro" id="IPR011333">
    <property type="entry name" value="SKP1/BTB/POZ_sf"/>
</dbReference>
<proteinExistence type="predicted"/>
<dbReference type="SUPFAM" id="SSF54695">
    <property type="entry name" value="POZ domain"/>
    <property type="match status" value="1"/>
</dbReference>
<keyword evidence="3" id="KW-1185">Reference proteome</keyword>
<dbReference type="Gene3D" id="3.30.710.10">
    <property type="entry name" value="Potassium Channel Kv1.1, Chain A"/>
    <property type="match status" value="1"/>
</dbReference>
<reference evidence="2" key="1">
    <citation type="submission" date="2021-06" db="EMBL/GenBank/DDBJ databases">
        <authorList>
            <person name="Kallberg Y."/>
            <person name="Tangrot J."/>
            <person name="Rosling A."/>
        </authorList>
    </citation>
    <scope>NUCLEOTIDE SEQUENCE</scope>
    <source>
        <strain evidence="2">BR232B</strain>
    </source>
</reference>
<organism evidence="2 3">
    <name type="scientific">Paraglomus brasilianum</name>
    <dbReference type="NCBI Taxonomy" id="144538"/>
    <lineage>
        <taxon>Eukaryota</taxon>
        <taxon>Fungi</taxon>
        <taxon>Fungi incertae sedis</taxon>
        <taxon>Mucoromycota</taxon>
        <taxon>Glomeromycotina</taxon>
        <taxon>Glomeromycetes</taxon>
        <taxon>Paraglomerales</taxon>
        <taxon>Paraglomeraceae</taxon>
        <taxon>Paraglomus</taxon>
    </lineage>
</organism>
<dbReference type="CDD" id="cd18186">
    <property type="entry name" value="BTB_POZ_ZBTB_KLHL-like"/>
    <property type="match status" value="1"/>
</dbReference>
<protein>
    <submittedName>
        <fullName evidence="2">6867_t:CDS:1</fullName>
    </submittedName>
</protein>
<gene>
    <name evidence="2" type="ORF">PBRASI_LOCUS893</name>
</gene>
<feature type="domain" description="BTB" evidence="1">
    <location>
        <begin position="42"/>
        <end position="115"/>
    </location>
</feature>
<dbReference type="Proteomes" id="UP000789739">
    <property type="component" value="Unassembled WGS sequence"/>
</dbReference>
<dbReference type="OrthoDB" id="2378754at2759"/>
<dbReference type="PROSITE" id="PS50097">
    <property type="entry name" value="BTB"/>
    <property type="match status" value="1"/>
</dbReference>
<evidence type="ECO:0000313" key="2">
    <source>
        <dbReference type="EMBL" id="CAG8467241.1"/>
    </source>
</evidence>
<comment type="caution">
    <text evidence="2">The sequence shown here is derived from an EMBL/GenBank/DDBJ whole genome shotgun (WGS) entry which is preliminary data.</text>
</comment>
<accession>A0A9N8Z5J2</accession>
<dbReference type="AlphaFoldDB" id="A0A9N8Z5J2"/>
<dbReference type="InterPro" id="IPR000210">
    <property type="entry name" value="BTB/POZ_dom"/>
</dbReference>
<sequence length="514" mass="58102">MTLEAATLFTLFADGPYFRRLPADTDLTSDDNNLIADYLAAFDVKIKVGEGNDSAIFLACSDVLCSRSQYFYASLSNTVITEEDLFFILEKPHIRADTFEDILRYICTGATNIDQLDASTLFELLKAADELLLYDLVEGIKTVFFRRYQKCQPDSPVTILNEVFQQSLTSDFEDLVRNLIEENPWALYKSPDLHYVSEATMQRLAEHANANGSQGVILDIIIKWGIRKNQQLPMSISQWKRKEFTILKRTIKRVINFLRFTDRVNGYANAALIPFEMIAPTKMVKQLRAAGALPMGPFHPCLQVPNTNLISDELADRLLEQLHGGDGVWFQPSKNGKPLFKTLFASKSKLGISSAHLPPKRTVAYRLLIRCVSKQRTFYTKFDDRGIIRAPTLILARRENSSQVVGGYAAEGVTNPQQAVCGESKDSFIFSFPSWNIDESTGELADDVDEPQWQDRGICRGNIKLDLDGKNITVKPDYYVGKDFIGRPKELDIQFEECEMLEVHKEEIELAVGC</sequence>
<dbReference type="SMART" id="SM00225">
    <property type="entry name" value="BTB"/>
    <property type="match status" value="1"/>
</dbReference>
<dbReference type="EMBL" id="CAJVPI010000051">
    <property type="protein sequence ID" value="CAG8467241.1"/>
    <property type="molecule type" value="Genomic_DNA"/>
</dbReference>
<dbReference type="Pfam" id="PF00651">
    <property type="entry name" value="BTB"/>
    <property type="match status" value="1"/>
</dbReference>
<evidence type="ECO:0000259" key="1">
    <source>
        <dbReference type="PROSITE" id="PS50097"/>
    </source>
</evidence>
<name>A0A9N8Z5J2_9GLOM</name>
<evidence type="ECO:0000313" key="3">
    <source>
        <dbReference type="Proteomes" id="UP000789739"/>
    </source>
</evidence>